<comment type="caution">
    <text evidence="2">The sequence shown here is derived from an EMBL/GenBank/DDBJ whole genome shotgun (WGS) entry which is preliminary data.</text>
</comment>
<feature type="region of interest" description="Disordered" evidence="1">
    <location>
        <begin position="58"/>
        <end position="119"/>
    </location>
</feature>
<reference evidence="2" key="1">
    <citation type="submission" date="2023-02" db="EMBL/GenBank/DDBJ databases">
        <title>Kitasatospora phosalacinea NBRC 14627.</title>
        <authorList>
            <person name="Ichikawa N."/>
            <person name="Sato H."/>
            <person name="Tonouchi N."/>
        </authorList>
    </citation>
    <scope>NUCLEOTIDE SEQUENCE</scope>
    <source>
        <strain evidence="2">NBRC 14627</strain>
    </source>
</reference>
<evidence type="ECO:0000313" key="2">
    <source>
        <dbReference type="EMBL" id="GLW74957.1"/>
    </source>
</evidence>
<proteinExistence type="predicted"/>
<dbReference type="Proteomes" id="UP001165041">
    <property type="component" value="Unassembled WGS sequence"/>
</dbReference>
<accession>A0A9W6V770</accession>
<evidence type="ECO:0000313" key="3">
    <source>
        <dbReference type="Proteomes" id="UP001165041"/>
    </source>
</evidence>
<dbReference type="EMBL" id="BSSA01000042">
    <property type="protein sequence ID" value="GLW74957.1"/>
    <property type="molecule type" value="Genomic_DNA"/>
</dbReference>
<organism evidence="2 3">
    <name type="scientific">Kitasatospora phosalacinea</name>
    <dbReference type="NCBI Taxonomy" id="2065"/>
    <lineage>
        <taxon>Bacteria</taxon>
        <taxon>Bacillati</taxon>
        <taxon>Actinomycetota</taxon>
        <taxon>Actinomycetes</taxon>
        <taxon>Kitasatosporales</taxon>
        <taxon>Streptomycetaceae</taxon>
        <taxon>Kitasatospora</taxon>
    </lineage>
</organism>
<name>A0A9W6V770_9ACTN</name>
<feature type="compositionally biased region" description="Polar residues" evidence="1">
    <location>
        <begin position="88"/>
        <end position="100"/>
    </location>
</feature>
<feature type="compositionally biased region" description="Polar residues" evidence="1">
    <location>
        <begin position="109"/>
        <end position="119"/>
    </location>
</feature>
<dbReference type="AlphaFoldDB" id="A0A9W6V770"/>
<protein>
    <submittedName>
        <fullName evidence="2">Uncharacterized protein</fullName>
    </submittedName>
</protein>
<gene>
    <name evidence="2" type="ORF">Kpho02_72540</name>
</gene>
<sequence length="119" mass="13312">MAVYSEDILRHYRAFLAKRRKLRPSEEYRDPTAEEWEEFHKHFAKRKVELGTCGRGYGTPCAHEHARAARSYNPTPTRRADSMRSLPASASGSPRPTNAGGSAKGWRSASPQRNGSLPA</sequence>
<evidence type="ECO:0000256" key="1">
    <source>
        <dbReference type="SAM" id="MobiDB-lite"/>
    </source>
</evidence>